<feature type="compositionally biased region" description="Polar residues" evidence="1">
    <location>
        <begin position="127"/>
        <end position="144"/>
    </location>
</feature>
<protein>
    <submittedName>
        <fullName evidence="2">Uncharacterized protein</fullName>
    </submittedName>
</protein>
<dbReference type="AlphaFoldDB" id="A0A507B4X7"/>
<feature type="compositionally biased region" description="Basic residues" evidence="1">
    <location>
        <begin position="64"/>
        <end position="80"/>
    </location>
</feature>
<proteinExistence type="predicted"/>
<evidence type="ECO:0000313" key="3">
    <source>
        <dbReference type="Proteomes" id="UP000319257"/>
    </source>
</evidence>
<feature type="compositionally biased region" description="Basic and acidic residues" evidence="1">
    <location>
        <begin position="20"/>
        <end position="29"/>
    </location>
</feature>
<evidence type="ECO:0000256" key="1">
    <source>
        <dbReference type="SAM" id="MobiDB-lite"/>
    </source>
</evidence>
<accession>A0A507B4X7</accession>
<sequence length="144" mass="15950">MEESHTKLWLAQAACPQTQAHDDDSKENPSKPLLNESMQKDETEKDIRMANGIDNMKEKETKGRRQLLKHQRYQKNKKRKAVQELATPGCNKPVLNPAPTTEAKAPPAAAAATRSAPRVIALDLIRQNPQSRPLPTSPTLGQPA</sequence>
<comment type="caution">
    <text evidence="2">The sequence shown here is derived from an EMBL/GenBank/DDBJ whole genome shotgun (WGS) entry which is preliminary data.</text>
</comment>
<organism evidence="2 3">
    <name type="scientific">Thyridium curvatum</name>
    <dbReference type="NCBI Taxonomy" id="1093900"/>
    <lineage>
        <taxon>Eukaryota</taxon>
        <taxon>Fungi</taxon>
        <taxon>Dikarya</taxon>
        <taxon>Ascomycota</taxon>
        <taxon>Pezizomycotina</taxon>
        <taxon>Sordariomycetes</taxon>
        <taxon>Sordariomycetidae</taxon>
        <taxon>Thyridiales</taxon>
        <taxon>Thyridiaceae</taxon>
        <taxon>Thyridium</taxon>
    </lineage>
</organism>
<evidence type="ECO:0000313" key="2">
    <source>
        <dbReference type="EMBL" id="TPX14873.1"/>
    </source>
</evidence>
<dbReference type="Proteomes" id="UP000319257">
    <property type="component" value="Unassembled WGS sequence"/>
</dbReference>
<gene>
    <name evidence="2" type="ORF">E0L32_004982</name>
</gene>
<feature type="region of interest" description="Disordered" evidence="1">
    <location>
        <begin position="1"/>
        <end position="144"/>
    </location>
</feature>
<dbReference type="InParanoid" id="A0A507B4X7"/>
<dbReference type="RefSeq" id="XP_030996584.1">
    <property type="nucleotide sequence ID" value="XM_031139452.1"/>
</dbReference>
<keyword evidence="3" id="KW-1185">Reference proteome</keyword>
<name>A0A507B4X7_9PEZI</name>
<reference evidence="2 3" key="1">
    <citation type="submission" date="2019-06" db="EMBL/GenBank/DDBJ databases">
        <title>Draft genome sequence of the filamentous fungus Phialemoniopsis curvata isolated from diesel fuel.</title>
        <authorList>
            <person name="Varaljay V.A."/>
            <person name="Lyon W.J."/>
            <person name="Crouch A.L."/>
            <person name="Drake C.E."/>
            <person name="Hollomon J.M."/>
            <person name="Nadeau L.J."/>
            <person name="Nunn H.S."/>
            <person name="Stevenson B.S."/>
            <person name="Bojanowski C.L."/>
            <person name="Crookes-Goodson W.J."/>
        </authorList>
    </citation>
    <scope>NUCLEOTIDE SEQUENCE [LARGE SCALE GENOMIC DNA]</scope>
    <source>
        <strain evidence="2 3">D216</strain>
    </source>
</reference>
<dbReference type="GeneID" id="41972429"/>
<dbReference type="EMBL" id="SKBQ01000025">
    <property type="protein sequence ID" value="TPX14873.1"/>
    <property type="molecule type" value="Genomic_DNA"/>
</dbReference>
<feature type="compositionally biased region" description="Basic and acidic residues" evidence="1">
    <location>
        <begin position="38"/>
        <end position="48"/>
    </location>
</feature>
<feature type="compositionally biased region" description="Low complexity" evidence="1">
    <location>
        <begin position="97"/>
        <end position="117"/>
    </location>
</feature>